<evidence type="ECO:0000313" key="2">
    <source>
        <dbReference type="Proteomes" id="UP000078492"/>
    </source>
</evidence>
<proteinExistence type="predicted"/>
<reference evidence="1 2" key="1">
    <citation type="submission" date="2015-09" db="EMBL/GenBank/DDBJ databases">
        <title>Trachymyrmex cornetzi WGS genome.</title>
        <authorList>
            <person name="Nygaard S."/>
            <person name="Hu H."/>
            <person name="Boomsma J."/>
            <person name="Zhang G."/>
        </authorList>
    </citation>
    <scope>NUCLEOTIDE SEQUENCE [LARGE SCALE GENOMIC DNA]</scope>
    <source>
        <strain evidence="1">Tcor2-1</strain>
        <tissue evidence="1">Whole body</tissue>
    </source>
</reference>
<gene>
    <name evidence="1" type="ORF">ALC57_15811</name>
</gene>
<name>A0A151IW69_9HYME</name>
<evidence type="ECO:0000313" key="1">
    <source>
        <dbReference type="EMBL" id="KYN12023.1"/>
    </source>
</evidence>
<organism evidence="1 2">
    <name type="scientific">Trachymyrmex cornetzi</name>
    <dbReference type="NCBI Taxonomy" id="471704"/>
    <lineage>
        <taxon>Eukaryota</taxon>
        <taxon>Metazoa</taxon>
        <taxon>Ecdysozoa</taxon>
        <taxon>Arthropoda</taxon>
        <taxon>Hexapoda</taxon>
        <taxon>Insecta</taxon>
        <taxon>Pterygota</taxon>
        <taxon>Neoptera</taxon>
        <taxon>Endopterygota</taxon>
        <taxon>Hymenoptera</taxon>
        <taxon>Apocrita</taxon>
        <taxon>Aculeata</taxon>
        <taxon>Formicoidea</taxon>
        <taxon>Formicidae</taxon>
        <taxon>Myrmicinae</taxon>
        <taxon>Trachymyrmex</taxon>
    </lineage>
</organism>
<accession>A0A151IW69</accession>
<sequence>MTRIKVYEQITVFRIYEAAHCRIPQGTLVEQIIGATKIRNTDGTGQIFRKGSNERVGGNSAM</sequence>
<keyword evidence="2" id="KW-1185">Reference proteome</keyword>
<dbReference type="Proteomes" id="UP000078492">
    <property type="component" value="Unassembled WGS sequence"/>
</dbReference>
<dbReference type="EMBL" id="KQ980875">
    <property type="protein sequence ID" value="KYN12023.1"/>
    <property type="molecule type" value="Genomic_DNA"/>
</dbReference>
<dbReference type="AlphaFoldDB" id="A0A151IW69"/>
<protein>
    <submittedName>
        <fullName evidence="1">Uncharacterized protein</fullName>
    </submittedName>
</protein>